<reference evidence="1 2" key="1">
    <citation type="submission" date="2020-02" db="EMBL/GenBank/DDBJ databases">
        <title>Draft genome sequence of Haematococcus lacustris strain NIES-144.</title>
        <authorList>
            <person name="Morimoto D."/>
            <person name="Nakagawa S."/>
            <person name="Yoshida T."/>
            <person name="Sawayama S."/>
        </authorList>
    </citation>
    <scope>NUCLEOTIDE SEQUENCE [LARGE SCALE GENOMIC DNA]</scope>
    <source>
        <strain evidence="1 2">NIES-144</strain>
    </source>
</reference>
<evidence type="ECO:0000313" key="2">
    <source>
        <dbReference type="Proteomes" id="UP000485058"/>
    </source>
</evidence>
<dbReference type="Proteomes" id="UP000485058">
    <property type="component" value="Unassembled WGS sequence"/>
</dbReference>
<protein>
    <submittedName>
        <fullName evidence="1">Uncharacterized protein</fullName>
    </submittedName>
</protein>
<keyword evidence="2" id="KW-1185">Reference proteome</keyword>
<dbReference type="AlphaFoldDB" id="A0A699ZDJ8"/>
<sequence length="119" mass="12266">MRRRGGKSPLAPCLASCCTPTRWAGEGAKGHFDTVGCRGGQASRGTAPHLILPPSQLIPRLPLMLKAPHAAPDSPPGLELAHAAHPNCCLPASSSLTQAAPDLPPGLEPVSTGLYTLHI</sequence>
<accession>A0A699ZDJ8</accession>
<proteinExistence type="predicted"/>
<dbReference type="EMBL" id="BLLF01001695">
    <property type="protein sequence ID" value="GFH20777.1"/>
    <property type="molecule type" value="Genomic_DNA"/>
</dbReference>
<gene>
    <name evidence="1" type="ORF">HaLaN_17955</name>
</gene>
<name>A0A699ZDJ8_HAELA</name>
<evidence type="ECO:0000313" key="1">
    <source>
        <dbReference type="EMBL" id="GFH20777.1"/>
    </source>
</evidence>
<comment type="caution">
    <text evidence="1">The sequence shown here is derived from an EMBL/GenBank/DDBJ whole genome shotgun (WGS) entry which is preliminary data.</text>
</comment>
<organism evidence="1 2">
    <name type="scientific">Haematococcus lacustris</name>
    <name type="common">Green alga</name>
    <name type="synonym">Haematococcus pluvialis</name>
    <dbReference type="NCBI Taxonomy" id="44745"/>
    <lineage>
        <taxon>Eukaryota</taxon>
        <taxon>Viridiplantae</taxon>
        <taxon>Chlorophyta</taxon>
        <taxon>core chlorophytes</taxon>
        <taxon>Chlorophyceae</taxon>
        <taxon>CS clade</taxon>
        <taxon>Chlamydomonadales</taxon>
        <taxon>Haematococcaceae</taxon>
        <taxon>Haematococcus</taxon>
    </lineage>
</organism>